<name>A0A2G9GHJ5_9LAMI</name>
<sequence length="343" mass="36904">MLFDWSSLISSVATSFKDGISLSFPTCFSCSFSEQSTWINASSFTKVSSTFFSFSNKSAFVEFSSTDLASYIIADSSLLMLHVKASSKDGFCKPSSSIGFADKLCSSREQVVSISSPAAAPFQSGVLSIFSSLFLRYSSPILASSIIVDSSLASSGETSFNDVFSISFSKYASFSICELSTRINEFSSLFSFETIAPRFCKKISSSTLLSSKKENVNLVQDLFSFSVASTVSSSVFLSRTKSDALTSSEVTHKESFGFSNLASIFNNVVSVLFSFSHDSASLSSSSSIRASCITGDLSSMASLAKGKCEDVSSLSFPKSSTFFIFEPSTLIIEFSSIEIVEKF</sequence>
<evidence type="ECO:0000313" key="1">
    <source>
        <dbReference type="EMBL" id="PIN04490.1"/>
    </source>
</evidence>
<keyword evidence="2" id="KW-1185">Reference proteome</keyword>
<reference evidence="2" key="1">
    <citation type="journal article" date="2018" name="Gigascience">
        <title>Genome assembly of the Pink Ipe (Handroanthus impetiginosus, Bignoniaceae), a highly valued, ecologically keystone Neotropical timber forest tree.</title>
        <authorList>
            <person name="Silva-Junior O.B."/>
            <person name="Grattapaglia D."/>
            <person name="Novaes E."/>
            <person name="Collevatti R.G."/>
        </authorList>
    </citation>
    <scope>NUCLEOTIDE SEQUENCE [LARGE SCALE GENOMIC DNA]</scope>
    <source>
        <strain evidence="2">cv. UFG-1</strain>
    </source>
</reference>
<organism evidence="1 2">
    <name type="scientific">Handroanthus impetiginosus</name>
    <dbReference type="NCBI Taxonomy" id="429701"/>
    <lineage>
        <taxon>Eukaryota</taxon>
        <taxon>Viridiplantae</taxon>
        <taxon>Streptophyta</taxon>
        <taxon>Embryophyta</taxon>
        <taxon>Tracheophyta</taxon>
        <taxon>Spermatophyta</taxon>
        <taxon>Magnoliopsida</taxon>
        <taxon>eudicotyledons</taxon>
        <taxon>Gunneridae</taxon>
        <taxon>Pentapetalae</taxon>
        <taxon>asterids</taxon>
        <taxon>lamiids</taxon>
        <taxon>Lamiales</taxon>
        <taxon>Bignoniaceae</taxon>
        <taxon>Crescentiina</taxon>
        <taxon>Tabebuia alliance</taxon>
        <taxon>Handroanthus</taxon>
    </lineage>
</organism>
<gene>
    <name evidence="1" type="ORF">CDL12_22975</name>
</gene>
<dbReference type="AlphaFoldDB" id="A0A2G9GHJ5"/>
<accession>A0A2G9GHJ5</accession>
<protein>
    <submittedName>
        <fullName evidence="1">Uncharacterized protein</fullName>
    </submittedName>
</protein>
<evidence type="ECO:0000313" key="2">
    <source>
        <dbReference type="Proteomes" id="UP000231279"/>
    </source>
</evidence>
<dbReference type="EMBL" id="NKXS01005129">
    <property type="protein sequence ID" value="PIN04490.1"/>
    <property type="molecule type" value="Genomic_DNA"/>
</dbReference>
<comment type="caution">
    <text evidence="1">The sequence shown here is derived from an EMBL/GenBank/DDBJ whole genome shotgun (WGS) entry which is preliminary data.</text>
</comment>
<proteinExistence type="predicted"/>
<dbReference type="Proteomes" id="UP000231279">
    <property type="component" value="Unassembled WGS sequence"/>
</dbReference>